<evidence type="ECO:0000313" key="2">
    <source>
        <dbReference type="Proteomes" id="UP000702425"/>
    </source>
</evidence>
<comment type="caution">
    <text evidence="1">The sequence shown here is derived from an EMBL/GenBank/DDBJ whole genome shotgun (WGS) entry which is preliminary data.</text>
</comment>
<dbReference type="EMBL" id="SRRZ01000016">
    <property type="protein sequence ID" value="NQE33518.1"/>
    <property type="molecule type" value="Genomic_DNA"/>
</dbReference>
<proteinExistence type="predicted"/>
<sequence>MNYCRCLKIIFSTVFGKESMIFTKVVIALDDINLSSNIVKSSQTKLICSVYSFYYDFLLSFQLLDEQQ</sequence>
<reference evidence="1 2" key="1">
    <citation type="journal article" date="2020" name="Sci. Rep.">
        <title>A novel cyanobacterial geosmin producer, revising GeoA distribution and dispersion patterns in Bacteria.</title>
        <authorList>
            <person name="Churro C."/>
            <person name="Semedo-Aguiar A.P."/>
            <person name="Silva A.D."/>
            <person name="Pereira-Leal J.B."/>
            <person name="Leite R.B."/>
        </authorList>
    </citation>
    <scope>NUCLEOTIDE SEQUENCE [LARGE SCALE GENOMIC DNA]</scope>
    <source>
        <strain evidence="1 2">IPMA8</strain>
    </source>
</reference>
<accession>A0ABX2CTR2</accession>
<organism evidence="1 2">
    <name type="scientific">Microcoleus asticus IPMA8</name>
    <dbReference type="NCBI Taxonomy" id="2563858"/>
    <lineage>
        <taxon>Bacteria</taxon>
        <taxon>Bacillati</taxon>
        <taxon>Cyanobacteriota</taxon>
        <taxon>Cyanophyceae</taxon>
        <taxon>Oscillatoriophycideae</taxon>
        <taxon>Oscillatoriales</taxon>
        <taxon>Microcoleaceae</taxon>
        <taxon>Microcoleus</taxon>
        <taxon>Microcoleus asticus</taxon>
    </lineage>
</organism>
<dbReference type="Proteomes" id="UP000702425">
    <property type="component" value="Unassembled WGS sequence"/>
</dbReference>
<protein>
    <submittedName>
        <fullName evidence="1">Uncharacterized protein</fullName>
    </submittedName>
</protein>
<evidence type="ECO:0000313" key="1">
    <source>
        <dbReference type="EMBL" id="NQE33518.1"/>
    </source>
</evidence>
<gene>
    <name evidence="1" type="ORF">E5S67_01237</name>
</gene>
<keyword evidence="2" id="KW-1185">Reference proteome</keyword>
<name>A0ABX2CTR2_9CYAN</name>